<dbReference type="Pfam" id="PF00756">
    <property type="entry name" value="Esterase"/>
    <property type="match status" value="1"/>
</dbReference>
<comment type="caution">
    <text evidence="1">The sequence shown here is derived from an EMBL/GenBank/DDBJ whole genome shotgun (WGS) entry which is preliminary data.</text>
</comment>
<gene>
    <name evidence="1" type="ORF">ND2E_2355</name>
</gene>
<reference evidence="1 2" key="1">
    <citation type="submission" date="2014-08" db="EMBL/GenBank/DDBJ databases">
        <title>Genomic and Phenotypic Diversity of Colwellia psychrerythraea strains from Disparate Marine Basins.</title>
        <authorList>
            <person name="Techtmann S.M."/>
            <person name="Stelling S.C."/>
            <person name="Utturkar S.M."/>
            <person name="Alshibli N."/>
            <person name="Harris A."/>
            <person name="Brown S.D."/>
            <person name="Hazen T.C."/>
        </authorList>
    </citation>
    <scope>NUCLEOTIDE SEQUENCE [LARGE SCALE GENOMIC DNA]</scope>
    <source>
        <strain evidence="1 2">ND2E</strain>
    </source>
</reference>
<dbReference type="SUPFAM" id="SSF53474">
    <property type="entry name" value="alpha/beta-Hydrolases"/>
    <property type="match status" value="1"/>
</dbReference>
<dbReference type="PATRIC" id="fig|28229.4.peg.1381"/>
<protein>
    <submittedName>
        <fullName evidence="1">Esterase</fullName>
    </submittedName>
</protein>
<sequence precursor="true">MRKILVFLFLLPFFNVGASEYKLYSVPGTQVVPIKDTISDKQYELLIKLPASYEKNKDKNYPVIYFTDAVEHIALLSSASYMVWRDEVILVGISWQKDISDDLRKQYGVHVSRFMDYTYKKVISTKHPKIKFGLADKHLAFIRKDVFNYVESNYRTEPNNRTYFGFSAGGVFGVYALMTQPDSFKNYILGSALDEAVPTLFAQEHAALKNPQSAINVLTSYGELEKETGPFVEDFVMQLSNKKYKGIASIENVVAEGYGHSDSSPLVAAHGLRWLKNLQSKSKSKSKE</sequence>
<dbReference type="EMBL" id="JQED01000012">
    <property type="protein sequence ID" value="KGJ93430.1"/>
    <property type="molecule type" value="Genomic_DNA"/>
</dbReference>
<dbReference type="InterPro" id="IPR050583">
    <property type="entry name" value="Mycobacterial_A85_antigen"/>
</dbReference>
<dbReference type="InterPro" id="IPR000801">
    <property type="entry name" value="Esterase-like"/>
</dbReference>
<dbReference type="RefSeq" id="WP_033093149.1">
    <property type="nucleotide sequence ID" value="NZ_JQED01000012.1"/>
</dbReference>
<evidence type="ECO:0000313" key="1">
    <source>
        <dbReference type="EMBL" id="KGJ93430.1"/>
    </source>
</evidence>
<evidence type="ECO:0000313" key="2">
    <source>
        <dbReference type="Proteomes" id="UP000029843"/>
    </source>
</evidence>
<dbReference type="Proteomes" id="UP000029843">
    <property type="component" value="Unassembled WGS sequence"/>
</dbReference>
<dbReference type="Gene3D" id="3.40.50.1820">
    <property type="entry name" value="alpha/beta hydrolase"/>
    <property type="match status" value="1"/>
</dbReference>
<proteinExistence type="predicted"/>
<name>A0A099KTA5_COLPS</name>
<accession>A0A099KTA5</accession>
<dbReference type="InterPro" id="IPR029058">
    <property type="entry name" value="AB_hydrolase_fold"/>
</dbReference>
<dbReference type="PANTHER" id="PTHR48098">
    <property type="entry name" value="ENTEROCHELIN ESTERASE-RELATED"/>
    <property type="match status" value="1"/>
</dbReference>
<dbReference type="OrthoDB" id="6381520at2"/>
<organism evidence="1 2">
    <name type="scientific">Colwellia psychrerythraea</name>
    <name type="common">Vibrio psychroerythus</name>
    <dbReference type="NCBI Taxonomy" id="28229"/>
    <lineage>
        <taxon>Bacteria</taxon>
        <taxon>Pseudomonadati</taxon>
        <taxon>Pseudomonadota</taxon>
        <taxon>Gammaproteobacteria</taxon>
        <taxon>Alteromonadales</taxon>
        <taxon>Colwelliaceae</taxon>
        <taxon>Colwellia</taxon>
    </lineage>
</organism>
<dbReference type="PANTHER" id="PTHR48098:SF6">
    <property type="entry name" value="FERRI-BACILLIBACTIN ESTERASE BESA"/>
    <property type="match status" value="1"/>
</dbReference>
<dbReference type="AlphaFoldDB" id="A0A099KTA5"/>